<dbReference type="AlphaFoldDB" id="A0A3S5CMG2"/>
<reference evidence="2" key="1">
    <citation type="submission" date="2018-11" db="EMBL/GenBank/DDBJ databases">
        <authorList>
            <consortium name="Pathogen Informatics"/>
        </authorList>
    </citation>
    <scope>NUCLEOTIDE SEQUENCE</scope>
</reference>
<comment type="caution">
    <text evidence="2">The sequence shown here is derived from an EMBL/GenBank/DDBJ whole genome shotgun (WGS) entry which is preliminary data.</text>
</comment>
<keyword evidence="3" id="KW-1185">Reference proteome</keyword>
<dbReference type="EMBL" id="CAAALY010047858">
    <property type="protein sequence ID" value="VEL20752.1"/>
    <property type="molecule type" value="Genomic_DNA"/>
</dbReference>
<dbReference type="Proteomes" id="UP000784294">
    <property type="component" value="Unassembled WGS sequence"/>
</dbReference>
<gene>
    <name evidence="2" type="ORF">PXEA_LOCUS14192</name>
</gene>
<feature type="compositionally biased region" description="Polar residues" evidence="1">
    <location>
        <begin position="1"/>
        <end position="15"/>
    </location>
</feature>
<feature type="region of interest" description="Disordered" evidence="1">
    <location>
        <begin position="57"/>
        <end position="77"/>
    </location>
</feature>
<proteinExistence type="predicted"/>
<sequence length="128" mass="14585">MKVSAKSGTHESSALPNRDRRTVCRGGLRISRQSHMSHRRRTFSDEANNINLLRKPSRVSFASPSRRGLRRHPATESMSVLNLLQPLPRHESAKPKSQSEFQEVVMVCLPSEPRPRFKSNNVCRKKPS</sequence>
<evidence type="ECO:0000313" key="3">
    <source>
        <dbReference type="Proteomes" id="UP000784294"/>
    </source>
</evidence>
<name>A0A3S5CMG2_9PLAT</name>
<organism evidence="2 3">
    <name type="scientific">Protopolystoma xenopodis</name>
    <dbReference type="NCBI Taxonomy" id="117903"/>
    <lineage>
        <taxon>Eukaryota</taxon>
        <taxon>Metazoa</taxon>
        <taxon>Spiralia</taxon>
        <taxon>Lophotrochozoa</taxon>
        <taxon>Platyhelminthes</taxon>
        <taxon>Monogenea</taxon>
        <taxon>Polyopisthocotylea</taxon>
        <taxon>Polystomatidea</taxon>
        <taxon>Polystomatidae</taxon>
        <taxon>Protopolystoma</taxon>
    </lineage>
</organism>
<protein>
    <submittedName>
        <fullName evidence="2">Uncharacterized protein</fullName>
    </submittedName>
</protein>
<accession>A0A3S5CMG2</accession>
<feature type="region of interest" description="Disordered" evidence="1">
    <location>
        <begin position="1"/>
        <end position="25"/>
    </location>
</feature>
<evidence type="ECO:0000313" key="2">
    <source>
        <dbReference type="EMBL" id="VEL20752.1"/>
    </source>
</evidence>
<evidence type="ECO:0000256" key="1">
    <source>
        <dbReference type="SAM" id="MobiDB-lite"/>
    </source>
</evidence>